<keyword evidence="1" id="KW-0547">Nucleotide-binding</keyword>
<dbReference type="InterPro" id="IPR036691">
    <property type="entry name" value="Endo/exonu/phosph_ase_sf"/>
</dbReference>
<accession>A0A6G0VUL5</accession>
<keyword evidence="1" id="KW-0347">Helicase</keyword>
<proteinExistence type="predicted"/>
<evidence type="ECO:0000313" key="1">
    <source>
        <dbReference type="EMBL" id="KAF0708337.1"/>
    </source>
</evidence>
<keyword evidence="2" id="KW-1185">Reference proteome</keyword>
<dbReference type="Gene3D" id="3.60.10.10">
    <property type="entry name" value="Endonuclease/exonuclease/phosphatase"/>
    <property type="match status" value="1"/>
</dbReference>
<dbReference type="Proteomes" id="UP000478052">
    <property type="component" value="Unassembled WGS sequence"/>
</dbReference>
<keyword evidence="1" id="KW-0378">Hydrolase</keyword>
<comment type="caution">
    <text evidence="1">The sequence shown here is derived from an EMBL/GenBank/DDBJ whole genome shotgun (WGS) entry which is preliminary data.</text>
</comment>
<name>A0A6G0VUL5_APHCR</name>
<organism evidence="1 2">
    <name type="scientific">Aphis craccivora</name>
    <name type="common">Cowpea aphid</name>
    <dbReference type="NCBI Taxonomy" id="307492"/>
    <lineage>
        <taxon>Eukaryota</taxon>
        <taxon>Metazoa</taxon>
        <taxon>Ecdysozoa</taxon>
        <taxon>Arthropoda</taxon>
        <taxon>Hexapoda</taxon>
        <taxon>Insecta</taxon>
        <taxon>Pterygota</taxon>
        <taxon>Neoptera</taxon>
        <taxon>Paraneoptera</taxon>
        <taxon>Hemiptera</taxon>
        <taxon>Sternorrhyncha</taxon>
        <taxon>Aphidomorpha</taxon>
        <taxon>Aphidoidea</taxon>
        <taxon>Aphididae</taxon>
        <taxon>Aphidini</taxon>
        <taxon>Aphis</taxon>
        <taxon>Aphis</taxon>
    </lineage>
</organism>
<evidence type="ECO:0000313" key="2">
    <source>
        <dbReference type="Proteomes" id="UP000478052"/>
    </source>
</evidence>
<dbReference type="AlphaFoldDB" id="A0A6G0VUL5"/>
<sequence length="246" mass="27940">MGSNKNVSFIALNVQSLRKHSIDLNDSVTQKSNFLLLSETWLDNEEQCELPNFDCIAKFQRDSVRAGGVGIYYNKNDKANIVTSNMDLILKNFNALSLRCTNVGDICSAECVTENGINFIKAVIYVSSNQKNDDIAEFFHRSLLEYSKSGSAALNRWQKNLHRVPLILAGDFNVNFADKKKSESLLKFLSVEFDLTINNNPSKSTTRYNTTIDAVFSRYIEKIQSQTYVTYFIYHKPIVTVIENTD</sequence>
<protein>
    <submittedName>
        <fullName evidence="1">ATP-dependent DNA helicase</fullName>
    </submittedName>
</protein>
<dbReference type="SUPFAM" id="SSF56219">
    <property type="entry name" value="DNase I-like"/>
    <property type="match status" value="1"/>
</dbReference>
<keyword evidence="1" id="KW-0067">ATP-binding</keyword>
<dbReference type="EMBL" id="VUJU01012212">
    <property type="protein sequence ID" value="KAF0708337.1"/>
    <property type="molecule type" value="Genomic_DNA"/>
</dbReference>
<dbReference type="GO" id="GO:0004386">
    <property type="term" value="F:helicase activity"/>
    <property type="evidence" value="ECO:0007669"/>
    <property type="project" value="UniProtKB-KW"/>
</dbReference>
<reference evidence="1 2" key="1">
    <citation type="submission" date="2019-08" db="EMBL/GenBank/DDBJ databases">
        <title>Whole genome of Aphis craccivora.</title>
        <authorList>
            <person name="Voronova N.V."/>
            <person name="Shulinski R.S."/>
            <person name="Bandarenka Y.V."/>
            <person name="Zhorov D.G."/>
            <person name="Warner D."/>
        </authorList>
    </citation>
    <scope>NUCLEOTIDE SEQUENCE [LARGE SCALE GENOMIC DNA]</scope>
    <source>
        <strain evidence="1">180601</strain>
        <tissue evidence="1">Whole Body</tissue>
    </source>
</reference>
<gene>
    <name evidence="1" type="ORF">FWK35_00036627</name>
</gene>
<dbReference type="OrthoDB" id="6625108at2759"/>